<accession>A0A2W4ZQ73</accession>
<evidence type="ECO:0000313" key="1">
    <source>
        <dbReference type="EMBL" id="PZO84524.1"/>
    </source>
</evidence>
<feature type="non-terminal residue" evidence="1">
    <location>
        <position position="1"/>
    </location>
</feature>
<dbReference type="Proteomes" id="UP000249557">
    <property type="component" value="Unassembled WGS sequence"/>
</dbReference>
<gene>
    <name evidence="1" type="ORF">DI626_08260</name>
</gene>
<evidence type="ECO:0000313" key="2">
    <source>
        <dbReference type="Proteomes" id="UP000249557"/>
    </source>
</evidence>
<name>A0A2W4ZQ73_9BACT</name>
<sequence length="105" mass="11299">INGNVGKNSAITAFQPIATHTEKETGPGYCFKFGMDGFRYRFSLYCQHEKEFNDGLQFNDPDPAISVSGSVAESSSLNSNGTIEVGGKAVKPRIHVVGQGISLKM</sequence>
<organism evidence="1 2">
    <name type="scientific">Micavibrio aeruginosavorus</name>
    <dbReference type="NCBI Taxonomy" id="349221"/>
    <lineage>
        <taxon>Bacteria</taxon>
        <taxon>Pseudomonadati</taxon>
        <taxon>Bdellovibrionota</taxon>
        <taxon>Bdellovibrionia</taxon>
        <taxon>Bdellovibrionales</taxon>
        <taxon>Pseudobdellovibrionaceae</taxon>
        <taxon>Micavibrio</taxon>
    </lineage>
</organism>
<comment type="caution">
    <text evidence="1">The sequence shown here is derived from an EMBL/GenBank/DDBJ whole genome shotgun (WGS) entry which is preliminary data.</text>
</comment>
<reference evidence="1 2" key="1">
    <citation type="submission" date="2017-08" db="EMBL/GenBank/DDBJ databases">
        <title>Infants hospitalized years apart are colonized by the same room-sourced microbial strains.</title>
        <authorList>
            <person name="Brooks B."/>
            <person name="Olm M.R."/>
            <person name="Firek B.A."/>
            <person name="Baker R."/>
            <person name="Thomas B.C."/>
            <person name="Morowitz M.J."/>
            <person name="Banfield J.F."/>
        </authorList>
    </citation>
    <scope>NUCLEOTIDE SEQUENCE [LARGE SCALE GENOMIC DNA]</scope>
    <source>
        <strain evidence="1">S2_018_000_R2_104</strain>
    </source>
</reference>
<dbReference type="AlphaFoldDB" id="A0A2W4ZQ73"/>
<proteinExistence type="predicted"/>
<protein>
    <submittedName>
        <fullName evidence="1">Uncharacterized protein</fullName>
    </submittedName>
</protein>
<dbReference type="EMBL" id="QFNK01000175">
    <property type="protein sequence ID" value="PZO84524.1"/>
    <property type="molecule type" value="Genomic_DNA"/>
</dbReference>